<dbReference type="AlphaFoldDB" id="A0A8J5ITJ6"/>
<organism evidence="2 3">
    <name type="scientific">Phytophthora aleatoria</name>
    <dbReference type="NCBI Taxonomy" id="2496075"/>
    <lineage>
        <taxon>Eukaryota</taxon>
        <taxon>Sar</taxon>
        <taxon>Stramenopiles</taxon>
        <taxon>Oomycota</taxon>
        <taxon>Peronosporomycetes</taxon>
        <taxon>Peronosporales</taxon>
        <taxon>Peronosporaceae</taxon>
        <taxon>Phytophthora</taxon>
    </lineage>
</organism>
<name>A0A8J5ITJ6_9STRA</name>
<feature type="region of interest" description="Disordered" evidence="1">
    <location>
        <begin position="23"/>
        <end position="44"/>
    </location>
</feature>
<gene>
    <name evidence="2" type="ORF">JG688_00011483</name>
</gene>
<sequence length="90" mass="10055">MPARCKSVELSIKKRSIESIATEGGSVPPRAEAHFPGQGNRWRLEGAGRRPVLGEAEDTLVPFEGEATREWVAQQASQLFHDNRTRDKQQ</sequence>
<evidence type="ECO:0000256" key="1">
    <source>
        <dbReference type="SAM" id="MobiDB-lite"/>
    </source>
</evidence>
<evidence type="ECO:0000313" key="2">
    <source>
        <dbReference type="EMBL" id="KAG6956311.1"/>
    </source>
</evidence>
<reference evidence="2" key="1">
    <citation type="submission" date="2021-01" db="EMBL/GenBank/DDBJ databases">
        <title>Phytophthora aleatoria, a newly-described species from Pinus radiata is distinct from Phytophthora cactorum isolates based on comparative genomics.</title>
        <authorList>
            <person name="Mcdougal R."/>
            <person name="Panda P."/>
            <person name="Williams N."/>
            <person name="Studholme D.J."/>
        </authorList>
    </citation>
    <scope>NUCLEOTIDE SEQUENCE</scope>
    <source>
        <strain evidence="2">NZFS 4037</strain>
    </source>
</reference>
<evidence type="ECO:0000313" key="3">
    <source>
        <dbReference type="Proteomes" id="UP000709295"/>
    </source>
</evidence>
<protein>
    <submittedName>
        <fullName evidence="2">Uncharacterized protein</fullName>
    </submittedName>
</protein>
<comment type="caution">
    <text evidence="2">The sequence shown here is derived from an EMBL/GenBank/DDBJ whole genome shotgun (WGS) entry which is preliminary data.</text>
</comment>
<proteinExistence type="predicted"/>
<keyword evidence="3" id="KW-1185">Reference proteome</keyword>
<dbReference type="EMBL" id="JAENGY010000809">
    <property type="protein sequence ID" value="KAG6956311.1"/>
    <property type="molecule type" value="Genomic_DNA"/>
</dbReference>
<dbReference type="Proteomes" id="UP000709295">
    <property type="component" value="Unassembled WGS sequence"/>
</dbReference>
<accession>A0A8J5ITJ6</accession>